<reference evidence="1 2" key="1">
    <citation type="submission" date="2015-01" db="EMBL/GenBank/DDBJ databases">
        <title>Draft Genome Sequences of Four Bacillus thermoamylovorans Strains, Isolated From Food Products.</title>
        <authorList>
            <person name="Krawcyk A.O."/>
            <person name="Berendsen E.M."/>
            <person name="Eijlander R.T."/>
            <person name="de Jong A."/>
            <person name="Wells-Bennik M."/>
            <person name="Kuipers O.P."/>
        </authorList>
    </citation>
    <scope>NUCLEOTIDE SEQUENCE [LARGE SCALE GENOMIC DNA]</scope>
    <source>
        <strain evidence="1 2">B4167</strain>
    </source>
</reference>
<proteinExistence type="predicted"/>
<protein>
    <submittedName>
        <fullName evidence="1">Uncharacterized protein</fullName>
    </submittedName>
</protein>
<evidence type="ECO:0000313" key="1">
    <source>
        <dbReference type="EMBL" id="KIO74375.1"/>
    </source>
</evidence>
<accession>A0ABD4AAU6</accession>
<evidence type="ECO:0000313" key="2">
    <source>
        <dbReference type="Proteomes" id="UP000032076"/>
    </source>
</evidence>
<dbReference type="Proteomes" id="UP000032076">
    <property type="component" value="Unassembled WGS sequence"/>
</dbReference>
<dbReference type="EMBL" id="JXLU01000004">
    <property type="protein sequence ID" value="KIO74375.1"/>
    <property type="molecule type" value="Genomic_DNA"/>
</dbReference>
<gene>
    <name evidence="1" type="ORF">B4167_1503</name>
</gene>
<dbReference type="AlphaFoldDB" id="A0ABD4AAU6"/>
<name>A0ABD4AAU6_9BACI</name>
<comment type="caution">
    <text evidence="1">The sequence shown here is derived from an EMBL/GenBank/DDBJ whole genome shotgun (WGS) entry which is preliminary data.</text>
</comment>
<organism evidence="1 2">
    <name type="scientific">Caldibacillus thermoamylovorans</name>
    <dbReference type="NCBI Taxonomy" id="35841"/>
    <lineage>
        <taxon>Bacteria</taxon>
        <taxon>Bacillati</taxon>
        <taxon>Bacillota</taxon>
        <taxon>Bacilli</taxon>
        <taxon>Bacillales</taxon>
        <taxon>Bacillaceae</taxon>
        <taxon>Caldibacillus</taxon>
    </lineage>
</organism>
<sequence length="189" mass="22123">MIFSQINAKIEANFDFRFQGKLEQCTQYLKERAELMMWILECIHVQDTLFQGLTLTAQFPQEVDDEVITRYLAEVFNNGLHASQNINDFNQKITFVINDEYYLNVAVGNYRNYNFTNRQDNHLTASLSEAKLLEKGIFISIDVNNRYMYNKTGDLNNTLRVSVKKLFEISNDFFNTNAIQILKEGVYKI</sequence>